<dbReference type="InterPro" id="IPR020904">
    <property type="entry name" value="Sc_DH/Rdtase_CS"/>
</dbReference>
<dbReference type="OrthoDB" id="417891at2759"/>
<evidence type="ECO:0000313" key="4">
    <source>
        <dbReference type="EMBL" id="RFU32828.1"/>
    </source>
</evidence>
<dbReference type="AlphaFoldDB" id="A0A3E2HHD0"/>
<accession>A0A3E2HHD0</accession>
<name>A0A3E2HHD0_SCYLI</name>
<organism evidence="4 5">
    <name type="scientific">Scytalidium lignicola</name>
    <name type="common">Hyphomycete</name>
    <dbReference type="NCBI Taxonomy" id="5539"/>
    <lineage>
        <taxon>Eukaryota</taxon>
        <taxon>Fungi</taxon>
        <taxon>Dikarya</taxon>
        <taxon>Ascomycota</taxon>
        <taxon>Pezizomycotina</taxon>
        <taxon>Leotiomycetes</taxon>
        <taxon>Leotiomycetes incertae sedis</taxon>
        <taxon>Scytalidium</taxon>
    </lineage>
</organism>
<dbReference type="GO" id="GO:0009688">
    <property type="term" value="P:abscisic acid biosynthetic process"/>
    <property type="evidence" value="ECO:0007669"/>
    <property type="project" value="UniProtKB-ARBA"/>
</dbReference>
<comment type="caution">
    <text evidence="4">The sequence shown here is derived from an EMBL/GenBank/DDBJ whole genome shotgun (WGS) entry which is preliminary data.</text>
</comment>
<dbReference type="InterPro" id="IPR002347">
    <property type="entry name" value="SDR_fam"/>
</dbReference>
<evidence type="ECO:0000256" key="2">
    <source>
        <dbReference type="ARBA" id="ARBA00022857"/>
    </source>
</evidence>
<gene>
    <name evidence="4" type="ORF">B7463_g3517</name>
</gene>
<dbReference type="EMBL" id="NCSJ02000047">
    <property type="protein sequence ID" value="RFU32828.1"/>
    <property type="molecule type" value="Genomic_DNA"/>
</dbReference>
<dbReference type="OMA" id="YMTGTDF"/>
<dbReference type="CDD" id="cd05233">
    <property type="entry name" value="SDR_c"/>
    <property type="match status" value="1"/>
</dbReference>
<dbReference type="InterPro" id="IPR036291">
    <property type="entry name" value="NAD(P)-bd_dom_sf"/>
</dbReference>
<evidence type="ECO:0000256" key="3">
    <source>
        <dbReference type="ARBA" id="ARBA00023002"/>
    </source>
</evidence>
<dbReference type="PRINTS" id="PR00080">
    <property type="entry name" value="SDRFAMILY"/>
</dbReference>
<dbReference type="PANTHER" id="PTHR43180">
    <property type="entry name" value="3-OXOACYL-(ACYL-CARRIER-PROTEIN) REDUCTASE (AFU_ORTHOLOGUE AFUA_6G11210)"/>
    <property type="match status" value="1"/>
</dbReference>
<keyword evidence="2" id="KW-0521">NADP</keyword>
<dbReference type="PROSITE" id="PS00061">
    <property type="entry name" value="ADH_SHORT"/>
    <property type="match status" value="1"/>
</dbReference>
<evidence type="ECO:0000313" key="5">
    <source>
        <dbReference type="Proteomes" id="UP000258309"/>
    </source>
</evidence>
<proteinExistence type="inferred from homology"/>
<dbReference type="SUPFAM" id="SSF51735">
    <property type="entry name" value="NAD(P)-binding Rossmann-fold domains"/>
    <property type="match status" value="1"/>
</dbReference>
<dbReference type="GO" id="GO:0016491">
    <property type="term" value="F:oxidoreductase activity"/>
    <property type="evidence" value="ECO:0007669"/>
    <property type="project" value="UniProtKB-KW"/>
</dbReference>
<protein>
    <submittedName>
        <fullName evidence="4">Uncharacterized protein</fullName>
    </submittedName>
</protein>
<dbReference type="STRING" id="5539.A0A3E2HHD0"/>
<dbReference type="Pfam" id="PF13561">
    <property type="entry name" value="adh_short_C2"/>
    <property type="match status" value="1"/>
</dbReference>
<sequence>MASLTSNMAAVQTINSLGMGRLHKKNAIITGAAGGIGLETSILFAKEGANVLMADISGPALERAVAKVKELVPSAHKLEIKVCDVSKESDVKAMVDTVESWGGVDVMFNNAGIMHADDSDAIDTPEKIWDLTQAINVKGVWFGSKHAVISLRKHKKAKGSIINTASVVALVGSATPQLAYTASKGAVLAMTRELAIVHAREGFRFNALCPAPLNTPLLQDWLGDDIPKRQRREIHFPMGRFGEAIEQAHAVLFLASDESSFVNGQDFVVDGGMTKAYVTPEGPTLAAPKNNALLSEQVDAIRGTGVPKV</sequence>
<comment type="similarity">
    <text evidence="1">Belongs to the short-chain dehydrogenases/reductases (SDR) family.</text>
</comment>
<dbReference type="FunFam" id="3.40.50.720:FF:000084">
    <property type="entry name" value="Short-chain dehydrogenase reductase"/>
    <property type="match status" value="1"/>
</dbReference>
<keyword evidence="5" id="KW-1185">Reference proteome</keyword>
<feature type="non-terminal residue" evidence="4">
    <location>
        <position position="309"/>
    </location>
</feature>
<dbReference type="PRINTS" id="PR00081">
    <property type="entry name" value="GDHRDH"/>
</dbReference>
<evidence type="ECO:0000256" key="1">
    <source>
        <dbReference type="ARBA" id="ARBA00006484"/>
    </source>
</evidence>
<keyword evidence="3" id="KW-0560">Oxidoreductase</keyword>
<reference evidence="4 5" key="1">
    <citation type="submission" date="2018-05" db="EMBL/GenBank/DDBJ databases">
        <title>Draft genome sequence of Scytalidium lignicola DSM 105466, a ubiquitous saprotrophic fungus.</title>
        <authorList>
            <person name="Buettner E."/>
            <person name="Gebauer A.M."/>
            <person name="Hofrichter M."/>
            <person name="Liers C."/>
            <person name="Kellner H."/>
        </authorList>
    </citation>
    <scope>NUCLEOTIDE SEQUENCE [LARGE SCALE GENOMIC DNA]</scope>
    <source>
        <strain evidence="4 5">DSM 105466</strain>
    </source>
</reference>
<dbReference type="Gene3D" id="3.40.50.720">
    <property type="entry name" value="NAD(P)-binding Rossmann-like Domain"/>
    <property type="match status" value="1"/>
</dbReference>
<feature type="non-terminal residue" evidence="4">
    <location>
        <position position="1"/>
    </location>
</feature>
<dbReference type="PANTHER" id="PTHR43180:SF63">
    <property type="entry name" value="DEHYDROGENASE_REDUCTASE FAMILY PROTEIN, PUTATIVE (AFU_ORTHOLOGUE AFUA_6G03520)-RELATED"/>
    <property type="match status" value="1"/>
</dbReference>
<dbReference type="Proteomes" id="UP000258309">
    <property type="component" value="Unassembled WGS sequence"/>
</dbReference>